<proteinExistence type="predicted"/>
<evidence type="ECO:0000256" key="2">
    <source>
        <dbReference type="PROSITE-ProRule" id="PRU00703"/>
    </source>
</evidence>
<dbReference type="Pfam" id="PF00571">
    <property type="entry name" value="CBS"/>
    <property type="match status" value="2"/>
</dbReference>
<feature type="compositionally biased region" description="Basic residues" evidence="3">
    <location>
        <begin position="74"/>
        <end position="84"/>
    </location>
</feature>
<dbReference type="EMBL" id="CP020569">
    <property type="protein sequence ID" value="ARF53349.1"/>
    <property type="molecule type" value="Genomic_DNA"/>
</dbReference>
<dbReference type="Gene3D" id="3.10.580.10">
    <property type="entry name" value="CBS-domain"/>
    <property type="match status" value="1"/>
</dbReference>
<organism evidence="5 6">
    <name type="scientific">Streptomyces gilvosporeus</name>
    <dbReference type="NCBI Taxonomy" id="553510"/>
    <lineage>
        <taxon>Bacteria</taxon>
        <taxon>Bacillati</taxon>
        <taxon>Actinomycetota</taxon>
        <taxon>Actinomycetes</taxon>
        <taxon>Kitasatosporales</taxon>
        <taxon>Streptomycetaceae</taxon>
        <taxon>Streptomyces</taxon>
    </lineage>
</organism>
<reference evidence="5 6" key="1">
    <citation type="submission" date="2017-04" db="EMBL/GenBank/DDBJ databases">
        <title>Complete Genome Sequence of Streptomyces gilvosporeus F607, a Capable Producer of Natamycin.</title>
        <authorList>
            <person name="Zong G."/>
            <person name="Zhong C."/>
            <person name="Fu J."/>
            <person name="Qin R."/>
            <person name="Cao G."/>
        </authorList>
    </citation>
    <scope>NUCLEOTIDE SEQUENCE [LARGE SCALE GENOMIC DNA]</scope>
    <source>
        <strain evidence="5 6">F607</strain>
    </source>
</reference>
<evidence type="ECO:0000313" key="5">
    <source>
        <dbReference type="EMBL" id="ARF53349.1"/>
    </source>
</evidence>
<evidence type="ECO:0000259" key="4">
    <source>
        <dbReference type="PROSITE" id="PS51371"/>
    </source>
</evidence>
<feature type="region of interest" description="Disordered" evidence="3">
    <location>
        <begin position="1"/>
        <end position="23"/>
    </location>
</feature>
<dbReference type="SMART" id="SM00116">
    <property type="entry name" value="CBS"/>
    <property type="match status" value="2"/>
</dbReference>
<keyword evidence="6" id="KW-1185">Reference proteome</keyword>
<dbReference type="PANTHER" id="PTHR43080">
    <property type="entry name" value="CBS DOMAIN-CONTAINING PROTEIN CBSX3, MITOCHONDRIAL"/>
    <property type="match status" value="1"/>
</dbReference>
<accession>A0A1V0TKA5</accession>
<dbReference type="AlphaFoldDB" id="A0A1V0TKA5"/>
<dbReference type="InterPro" id="IPR046342">
    <property type="entry name" value="CBS_dom_sf"/>
</dbReference>
<dbReference type="KEGG" id="sgv:B1H19_03480"/>
<name>A0A1V0TKA5_9ACTN</name>
<dbReference type="STRING" id="553510.B1H19_03480"/>
<feature type="region of interest" description="Disordered" evidence="3">
    <location>
        <begin position="67"/>
        <end position="87"/>
    </location>
</feature>
<evidence type="ECO:0000256" key="3">
    <source>
        <dbReference type="SAM" id="MobiDB-lite"/>
    </source>
</evidence>
<dbReference type="InterPro" id="IPR000644">
    <property type="entry name" value="CBS_dom"/>
</dbReference>
<feature type="domain" description="CBS" evidence="4">
    <location>
        <begin position="163"/>
        <end position="222"/>
    </location>
</feature>
<keyword evidence="1 2" id="KW-0129">CBS domain</keyword>
<dbReference type="InterPro" id="IPR051257">
    <property type="entry name" value="Diverse_CBS-Domain"/>
</dbReference>
<sequence length="239" mass="25393">MPRGASRTRSLRPPGRLQDGLRPLGQAARAWVFRSCRRSRPVPATGIAARTPLTGTRAVRMAGRLPISQGGRRLPGRGHGRRGHSGKEAGMAMEIRYAMSSPPTSVPPDASLEEAARHMAEAGVGALPVVQGEEVIGMVTDRELVVRAMAHGLSPRLKVETVMSADPVAVDAGSSVTVALHAMQSVKIRHLPVVDHKHARRLVGMVSFDDLFSYLSVQLGALADVVNASRKAPGSSSTR</sequence>
<dbReference type="PROSITE" id="PS51371">
    <property type="entry name" value="CBS"/>
    <property type="match status" value="2"/>
</dbReference>
<protein>
    <recommendedName>
        <fullName evidence="4">CBS domain-containing protein</fullName>
    </recommendedName>
</protein>
<feature type="domain" description="CBS" evidence="4">
    <location>
        <begin position="99"/>
        <end position="156"/>
    </location>
</feature>
<evidence type="ECO:0000256" key="1">
    <source>
        <dbReference type="ARBA" id="ARBA00023122"/>
    </source>
</evidence>
<dbReference type="SUPFAM" id="SSF54631">
    <property type="entry name" value="CBS-domain pair"/>
    <property type="match status" value="1"/>
</dbReference>
<evidence type="ECO:0000313" key="6">
    <source>
        <dbReference type="Proteomes" id="UP000192726"/>
    </source>
</evidence>
<dbReference type="PANTHER" id="PTHR43080:SF2">
    <property type="entry name" value="CBS DOMAIN-CONTAINING PROTEIN"/>
    <property type="match status" value="1"/>
</dbReference>
<dbReference type="Proteomes" id="UP000192726">
    <property type="component" value="Chromosome"/>
</dbReference>
<gene>
    <name evidence="5" type="ORF">B1H19_03480</name>
</gene>